<gene>
    <name evidence="1" type="ORF">C5B42_01685</name>
</gene>
<name>A0A317JPR8_9BACT</name>
<dbReference type="EMBL" id="PSRQ01000022">
    <property type="protein sequence ID" value="PWU23854.1"/>
    <property type="molecule type" value="Genomic_DNA"/>
</dbReference>
<proteinExistence type="predicted"/>
<dbReference type="Proteomes" id="UP000246104">
    <property type="component" value="Unassembled WGS sequence"/>
</dbReference>
<reference evidence="1 2" key="1">
    <citation type="submission" date="2018-02" db="EMBL/GenBank/DDBJ databases">
        <title>Genomic Reconstructions from Amazon Rainforest and Pasture Soil Reveal Novel Insights into the Physiology of Candidate Phyla in Tropical Sites.</title>
        <authorList>
            <person name="Kroeger M.E."/>
            <person name="Delmont T."/>
            <person name="Eren A.M."/>
            <person name="Guo J."/>
            <person name="Meyer K.M."/>
            <person name="Khan K."/>
            <person name="Rodrigues J.L.M."/>
            <person name="Bohannan B.J.M."/>
            <person name="Tringe S."/>
            <person name="Borges C.D."/>
            <person name="Tiedje J."/>
            <person name="Tsai S.M."/>
            <person name="Nusslein K."/>
        </authorList>
    </citation>
    <scope>NUCLEOTIDE SEQUENCE [LARGE SCALE GENOMIC DNA]</scope>
    <source>
        <strain evidence="1">Amazon FNV 2010 28 9</strain>
    </source>
</reference>
<dbReference type="Pfam" id="PF02575">
    <property type="entry name" value="YbaB_DNA_bd"/>
    <property type="match status" value="2"/>
</dbReference>
<comment type="caution">
    <text evidence="1">The sequence shown here is derived from an EMBL/GenBank/DDBJ whole genome shotgun (WGS) entry which is preliminary data.</text>
</comment>
<accession>A0A317JPR8</accession>
<protein>
    <recommendedName>
        <fullName evidence="3">Nucleoid-associated protein, YbaB/EbfC family</fullName>
    </recommendedName>
</protein>
<evidence type="ECO:0008006" key="3">
    <source>
        <dbReference type="Google" id="ProtNLM"/>
    </source>
</evidence>
<dbReference type="Gene3D" id="3.30.1310.10">
    <property type="entry name" value="Nucleoid-associated protein YbaB-like domain"/>
    <property type="match status" value="2"/>
</dbReference>
<evidence type="ECO:0000313" key="1">
    <source>
        <dbReference type="EMBL" id="PWU23854.1"/>
    </source>
</evidence>
<dbReference type="SUPFAM" id="SSF82607">
    <property type="entry name" value="YbaB-like"/>
    <property type="match status" value="2"/>
</dbReference>
<dbReference type="InterPro" id="IPR036894">
    <property type="entry name" value="YbaB-like_sf"/>
</dbReference>
<organism evidence="1 2">
    <name type="scientific">Candidatus Cerribacteria bacterium 'Amazon FNV 2010 28 9'</name>
    <dbReference type="NCBI Taxonomy" id="2081795"/>
    <lineage>
        <taxon>Bacteria</taxon>
        <taxon>Candidatus Cerribacteria</taxon>
    </lineage>
</organism>
<dbReference type="AlphaFoldDB" id="A0A317JPR8"/>
<evidence type="ECO:0000313" key="2">
    <source>
        <dbReference type="Proteomes" id="UP000246104"/>
    </source>
</evidence>
<dbReference type="InterPro" id="IPR004401">
    <property type="entry name" value="YbaB/EbfC"/>
</dbReference>
<dbReference type="GO" id="GO:0003677">
    <property type="term" value="F:DNA binding"/>
    <property type="evidence" value="ECO:0007669"/>
    <property type="project" value="InterPro"/>
</dbReference>
<sequence>MANPLQKLGDLNQLRSQAMQMQRQLAAEELEITRGDIRVVITGDQKIKIFSVQGITSQPAIDALNEAVKKSQETAAKKLQSMSGGLGGLLSGKMGDMNQLRQQAMQMQQQLAQEEIEVNKDDIRVVITGDQKIKIFSVQGITSQPAIDALNEAIKKSQELAARKLQEMSGGLGGLLGGK</sequence>